<dbReference type="GO" id="GO:0048280">
    <property type="term" value="P:vesicle fusion with Golgi apparatus"/>
    <property type="evidence" value="ECO:0007669"/>
    <property type="project" value="InterPro"/>
</dbReference>
<evidence type="ECO:0000256" key="2">
    <source>
        <dbReference type="ARBA" id="ARBA00023034"/>
    </source>
</evidence>
<dbReference type="OMA" id="GQETFCN"/>
<dbReference type="Proteomes" id="UP000193685">
    <property type="component" value="Unassembled WGS sequence"/>
</dbReference>
<keyword evidence="3" id="KW-0175">Coiled coil</keyword>
<sequence length="986" mass="109607">MELFASIQPEKQKVDAAISVVCDRLEHATLLEDRRAAVLSLKGFSREHKEAVAAEGLRGLLKSLSLDKEDSETLKATLECLLQLFVVEDGVTVDDTALWIADEFTLKFDNVLNLLDIVAETNFYTRLHALQILSCILECRQVPLQECIMSSATGISTLVEILNDQREQIRNEVLLLLVKLVKSHTELQKRAAFENIFEKCFAILDEEGGLEGGIVTSDCFALLSNLLANNVSNQNWFRETGFLQKITQLFQAIDKEATMPPALRKNLTALFEICRLFVPRKSANKATQQDAAMKAGIVTQAVAFAFQPAASLDIRAAALSTLADLMHGNQALQEYFSQASALAMDPLAGHERDPNDMDSLFQILLQGGEETFKMRYAALLCVEAFTAGNHTRQLGILQKVIDSYLSGSEGSLLEAVVAPAEVDEYRTWFACCALLRLTRDDEEAQAMFTELTIGDAAAGEEELSFIQTISGNLVASLQRERRRSAAAYLQLLCCWLFDSKESISNFLEEGSTLQALLAELQSEQLDATTKGLCASLLSICYAFDFDEASPLPRAALQPILLRIGRDSIVDAIVTFSFLESLRRSALATAQYEQAVLDDTFIEFFRDGYGTIRKAIDIEPIPPKRRSREAQEEHEKSEDIISDLQEQLEFKSTGLAEAINHLRTRQEELQRQREELKYLQQKHESALSSIQKELVKEREEVVIAKAELTQVQQQADATVEESAGLRNALQVAAKESAAELEKLKERLTTATGKLEALESELESEVSKRQFLERELTTGRTLAEQERTQAAERLAAVSALEEEVKKLQASLAAAERRATDAEKEASEARKEKKAVEQELSTSKTRAHDLGSDLKGAQQAAKAAEEAHQRELAKLKHRLEAAESATAKAKDQKVDVSAVASLEKRVAKLEEEKGSLEAEKKKLEEQLATATESKKSDKKDDVSAAKVNDLEKQIVALQDEKEQLKSQLEQAQEDLMLLMEDDEKNEDVD</sequence>
<keyword evidence="2" id="KW-0333">Golgi apparatus</keyword>
<reference evidence="6 7" key="1">
    <citation type="submission" date="2016-07" db="EMBL/GenBank/DDBJ databases">
        <title>Pervasive Adenine N6-methylation of Active Genes in Fungi.</title>
        <authorList>
            <consortium name="DOE Joint Genome Institute"/>
            <person name="Mondo S.J."/>
            <person name="Dannebaum R.O."/>
            <person name="Kuo R.C."/>
            <person name="Labutti K."/>
            <person name="Haridas S."/>
            <person name="Kuo A."/>
            <person name="Salamov A."/>
            <person name="Ahrendt S.R."/>
            <person name="Lipzen A."/>
            <person name="Sullivan W."/>
            <person name="Andreopoulos W.B."/>
            <person name="Clum A."/>
            <person name="Lindquist E."/>
            <person name="Daum C."/>
            <person name="Ramamoorthy G.K."/>
            <person name="Gryganskyi A."/>
            <person name="Culley D."/>
            <person name="Magnuson J.K."/>
            <person name="James T.Y."/>
            <person name="O'Malley M.A."/>
            <person name="Stajich J.E."/>
            <person name="Spatafora J.W."/>
            <person name="Visel A."/>
            <person name="Grigoriev I.V."/>
        </authorList>
    </citation>
    <scope>NUCLEOTIDE SEQUENCE [LARGE SCALE GENOMIC DNA]</scope>
    <source>
        <strain evidence="6 7">12-1054</strain>
    </source>
</reference>
<accession>A0A1Y2F272</accession>
<comment type="caution">
    <text evidence="6">The sequence shown here is derived from an EMBL/GenBank/DDBJ whole genome shotgun (WGS) entry which is preliminary data.</text>
</comment>
<dbReference type="InterPro" id="IPR006953">
    <property type="entry name" value="Vesicle_Uso1_P115_head"/>
</dbReference>
<keyword evidence="7" id="KW-1185">Reference proteome</keyword>
<feature type="compositionally biased region" description="Basic and acidic residues" evidence="4">
    <location>
        <begin position="812"/>
        <end position="834"/>
    </location>
</feature>
<feature type="compositionally biased region" description="Basic and acidic residues" evidence="4">
    <location>
        <begin position="860"/>
        <end position="878"/>
    </location>
</feature>
<dbReference type="Pfam" id="PF04869">
    <property type="entry name" value="Uso1_p115_head"/>
    <property type="match status" value="1"/>
</dbReference>
<dbReference type="AlphaFoldDB" id="A0A1Y2F272"/>
<feature type="region of interest" description="Disordered" evidence="4">
    <location>
        <begin position="922"/>
        <end position="941"/>
    </location>
</feature>
<feature type="domain" description="Vesicle tethering protein Uso1/P115-like head" evidence="5">
    <location>
        <begin position="329"/>
        <end position="615"/>
    </location>
</feature>
<evidence type="ECO:0000256" key="4">
    <source>
        <dbReference type="SAM" id="MobiDB-lite"/>
    </source>
</evidence>
<dbReference type="OrthoDB" id="198977at2759"/>
<dbReference type="GO" id="GO:0012507">
    <property type="term" value="C:ER to Golgi transport vesicle membrane"/>
    <property type="evidence" value="ECO:0007669"/>
    <property type="project" value="TreeGrafter"/>
</dbReference>
<dbReference type="GO" id="GO:0048211">
    <property type="term" value="P:Golgi vesicle docking"/>
    <property type="evidence" value="ECO:0007669"/>
    <property type="project" value="TreeGrafter"/>
</dbReference>
<proteinExistence type="predicted"/>
<dbReference type="GO" id="GO:0006888">
    <property type="term" value="P:endoplasmic reticulum to Golgi vesicle-mediated transport"/>
    <property type="evidence" value="ECO:0007669"/>
    <property type="project" value="TreeGrafter"/>
</dbReference>
<dbReference type="GO" id="GO:0005783">
    <property type="term" value="C:endoplasmic reticulum"/>
    <property type="evidence" value="ECO:0007669"/>
    <property type="project" value="TreeGrafter"/>
</dbReference>
<dbReference type="GO" id="GO:0005795">
    <property type="term" value="C:Golgi stack"/>
    <property type="evidence" value="ECO:0007669"/>
    <property type="project" value="TreeGrafter"/>
</dbReference>
<evidence type="ECO:0000313" key="7">
    <source>
        <dbReference type="Proteomes" id="UP000193685"/>
    </source>
</evidence>
<name>A0A1Y2F272_PROLT</name>
<protein>
    <submittedName>
        <fullName evidence="6">p115 like vesicle tethering protein</fullName>
    </submittedName>
</protein>
<dbReference type="GeneID" id="63782607"/>
<dbReference type="InterPro" id="IPR016024">
    <property type="entry name" value="ARM-type_fold"/>
</dbReference>
<feature type="region of interest" description="Disordered" evidence="4">
    <location>
        <begin position="810"/>
        <end position="893"/>
    </location>
</feature>
<dbReference type="PANTHER" id="PTHR10013">
    <property type="entry name" value="GENERAL VESICULAR TRANSPORT FACTOR P115"/>
    <property type="match status" value="1"/>
</dbReference>
<evidence type="ECO:0000313" key="6">
    <source>
        <dbReference type="EMBL" id="ORY77807.1"/>
    </source>
</evidence>
<evidence type="ECO:0000256" key="3">
    <source>
        <dbReference type="ARBA" id="ARBA00023054"/>
    </source>
</evidence>
<dbReference type="Gene3D" id="1.25.10.10">
    <property type="entry name" value="Leucine-rich Repeat Variant"/>
    <property type="match status" value="1"/>
</dbReference>
<comment type="subcellular location">
    <subcellularLocation>
        <location evidence="1">Golgi apparatus</location>
    </subcellularLocation>
</comment>
<dbReference type="InterPro" id="IPR011989">
    <property type="entry name" value="ARM-like"/>
</dbReference>
<dbReference type="GO" id="GO:0006886">
    <property type="term" value="P:intracellular protein transport"/>
    <property type="evidence" value="ECO:0007669"/>
    <property type="project" value="InterPro"/>
</dbReference>
<feature type="compositionally biased region" description="Basic and acidic residues" evidence="4">
    <location>
        <begin position="929"/>
        <end position="941"/>
    </location>
</feature>
<organism evidence="6 7">
    <name type="scientific">Protomyces lactucae-debilis</name>
    <dbReference type="NCBI Taxonomy" id="2754530"/>
    <lineage>
        <taxon>Eukaryota</taxon>
        <taxon>Fungi</taxon>
        <taxon>Dikarya</taxon>
        <taxon>Ascomycota</taxon>
        <taxon>Taphrinomycotina</taxon>
        <taxon>Taphrinomycetes</taxon>
        <taxon>Taphrinales</taxon>
        <taxon>Protomycetaceae</taxon>
        <taxon>Protomyces</taxon>
    </lineage>
</organism>
<dbReference type="SUPFAM" id="SSF48371">
    <property type="entry name" value="ARM repeat"/>
    <property type="match status" value="1"/>
</dbReference>
<evidence type="ECO:0000259" key="5">
    <source>
        <dbReference type="Pfam" id="PF04869"/>
    </source>
</evidence>
<evidence type="ECO:0000256" key="1">
    <source>
        <dbReference type="ARBA" id="ARBA00004555"/>
    </source>
</evidence>
<dbReference type="STRING" id="56484.A0A1Y2F272"/>
<dbReference type="InterPro" id="IPR024095">
    <property type="entry name" value="Vesicle_P115"/>
</dbReference>
<dbReference type="GO" id="GO:0000139">
    <property type="term" value="C:Golgi membrane"/>
    <property type="evidence" value="ECO:0007669"/>
    <property type="project" value="InterPro"/>
</dbReference>
<gene>
    <name evidence="6" type="ORF">BCR37DRAFT_122775</name>
</gene>
<dbReference type="PANTHER" id="PTHR10013:SF0">
    <property type="entry name" value="GENERAL VESICULAR TRANSPORT FACTOR P115"/>
    <property type="match status" value="1"/>
</dbReference>
<dbReference type="EMBL" id="MCFI01000019">
    <property type="protein sequence ID" value="ORY77807.1"/>
    <property type="molecule type" value="Genomic_DNA"/>
</dbReference>
<dbReference type="RefSeq" id="XP_040723192.1">
    <property type="nucleotide sequence ID" value="XM_040866008.1"/>
</dbReference>